<dbReference type="CDD" id="cd00167">
    <property type="entry name" value="SANT"/>
    <property type="match status" value="1"/>
</dbReference>
<gene>
    <name evidence="10" type="primary">Aste57867_950</name>
    <name evidence="9" type="ORF">As57867_000949</name>
    <name evidence="10" type="ORF">ASTE57867_950</name>
</gene>
<dbReference type="Pfam" id="PF00249">
    <property type="entry name" value="Myb_DNA-binding"/>
    <property type="match status" value="1"/>
</dbReference>
<name>A0A485K819_9STRA</name>
<dbReference type="PANTHER" id="PTHR12802">
    <property type="entry name" value="SWI/SNF COMPLEX-RELATED"/>
    <property type="match status" value="1"/>
</dbReference>
<feature type="compositionally biased region" description="Low complexity" evidence="5">
    <location>
        <begin position="41"/>
        <end position="61"/>
    </location>
</feature>
<feature type="region of interest" description="Disordered" evidence="5">
    <location>
        <begin position="330"/>
        <end position="353"/>
    </location>
</feature>
<dbReference type="PANTHER" id="PTHR12802:SF173">
    <property type="entry name" value="MYB-LIKE PROTEIN K"/>
    <property type="match status" value="1"/>
</dbReference>
<dbReference type="PROSITE" id="PS51293">
    <property type="entry name" value="SANT"/>
    <property type="match status" value="1"/>
</dbReference>
<dbReference type="EMBL" id="CAADRA010000062">
    <property type="protein sequence ID" value="VFT78173.1"/>
    <property type="molecule type" value="Genomic_DNA"/>
</dbReference>
<protein>
    <submittedName>
        <fullName evidence="10">Aste57867_950 protein</fullName>
    </submittedName>
</protein>
<evidence type="ECO:0000313" key="11">
    <source>
        <dbReference type="Proteomes" id="UP000332933"/>
    </source>
</evidence>
<dbReference type="OrthoDB" id="118550at2759"/>
<proteinExistence type="predicted"/>
<feature type="domain" description="Myb-like" evidence="6">
    <location>
        <begin position="82"/>
        <end position="132"/>
    </location>
</feature>
<dbReference type="PROSITE" id="PS51294">
    <property type="entry name" value="HTH_MYB"/>
    <property type="match status" value="1"/>
</dbReference>
<accession>A0A485K819</accession>
<dbReference type="NCBIfam" id="TIGR01557">
    <property type="entry name" value="myb_SHAQKYF"/>
    <property type="match status" value="1"/>
</dbReference>
<keyword evidence="4" id="KW-0539">Nucleus</keyword>
<evidence type="ECO:0000256" key="4">
    <source>
        <dbReference type="ARBA" id="ARBA00023242"/>
    </source>
</evidence>
<dbReference type="Gene3D" id="1.10.10.60">
    <property type="entry name" value="Homeodomain-like"/>
    <property type="match status" value="1"/>
</dbReference>
<sequence length="365" mass="40571">MWWTVEIFLETFDRFWTSSSSIVLRVPLTKMRRDEDDSGEATTTSTPAPPSTENTPPTTENILIQPTPPADDVSLGKRGRQPPMHNEGRWRDTEHDLFLEGLRRYGRQWFNVAKVVKTRSVTQIRTHAQKYFAKQEREVNTLLEHLEPPRPRKKCRATSSPTSTTTTTVVGLPPVLSPVRKPWRAPSPRTAFPMHQGLEALLSAAVTVPSPLLSLAPAPSSPPSSSLKHLLKRGLDAHLCSRLKQLVESVNTFVKRRLHQAINLTDMHMHIEGGGNVTLEDAVVALLVRVKTLKGGALVSDQVQHLILSELSHLLHGLLEKTPPALPPVPTLQLPPLLPRPSQISSPPHKLPRLSEWAPTASLIQ</sequence>
<dbReference type="InterPro" id="IPR001005">
    <property type="entry name" value="SANT/Myb"/>
</dbReference>
<feature type="region of interest" description="Disordered" evidence="5">
    <location>
        <begin position="31"/>
        <end position="89"/>
    </location>
</feature>
<evidence type="ECO:0000313" key="10">
    <source>
        <dbReference type="EMBL" id="VFT78173.1"/>
    </source>
</evidence>
<evidence type="ECO:0000259" key="7">
    <source>
        <dbReference type="PROSITE" id="PS51293"/>
    </source>
</evidence>
<dbReference type="EMBL" id="VJMH01000062">
    <property type="protein sequence ID" value="KAF0719556.1"/>
    <property type="molecule type" value="Genomic_DNA"/>
</dbReference>
<evidence type="ECO:0000256" key="5">
    <source>
        <dbReference type="SAM" id="MobiDB-lite"/>
    </source>
</evidence>
<evidence type="ECO:0000256" key="3">
    <source>
        <dbReference type="ARBA" id="ARBA00023163"/>
    </source>
</evidence>
<reference evidence="9" key="2">
    <citation type="submission" date="2019-06" db="EMBL/GenBank/DDBJ databases">
        <title>Genomics analysis of Aphanomyces spp. identifies a new class of oomycete effector associated with host adaptation.</title>
        <authorList>
            <person name="Gaulin E."/>
        </authorList>
    </citation>
    <scope>NUCLEOTIDE SEQUENCE</scope>
    <source>
        <strain evidence="9">CBS 578.67</strain>
    </source>
</reference>
<dbReference type="InterPro" id="IPR017930">
    <property type="entry name" value="Myb_dom"/>
</dbReference>
<evidence type="ECO:0000256" key="2">
    <source>
        <dbReference type="ARBA" id="ARBA00023125"/>
    </source>
</evidence>
<evidence type="ECO:0000313" key="9">
    <source>
        <dbReference type="EMBL" id="KAF0719556.1"/>
    </source>
</evidence>
<dbReference type="InterPro" id="IPR009057">
    <property type="entry name" value="Homeodomain-like_sf"/>
</dbReference>
<reference evidence="10 11" key="1">
    <citation type="submission" date="2019-03" db="EMBL/GenBank/DDBJ databases">
        <authorList>
            <person name="Gaulin E."/>
            <person name="Dumas B."/>
        </authorList>
    </citation>
    <scope>NUCLEOTIDE SEQUENCE [LARGE SCALE GENOMIC DNA]</scope>
    <source>
        <strain evidence="10">CBS 568.67</strain>
    </source>
</reference>
<dbReference type="PROSITE" id="PS50090">
    <property type="entry name" value="MYB_LIKE"/>
    <property type="match status" value="1"/>
</dbReference>
<dbReference type="Proteomes" id="UP000332933">
    <property type="component" value="Unassembled WGS sequence"/>
</dbReference>
<dbReference type="InterPro" id="IPR017884">
    <property type="entry name" value="SANT_dom"/>
</dbReference>
<evidence type="ECO:0000256" key="1">
    <source>
        <dbReference type="ARBA" id="ARBA00023015"/>
    </source>
</evidence>
<evidence type="ECO:0000259" key="6">
    <source>
        <dbReference type="PROSITE" id="PS50090"/>
    </source>
</evidence>
<dbReference type="GO" id="GO:0003677">
    <property type="term" value="F:DNA binding"/>
    <property type="evidence" value="ECO:0007669"/>
    <property type="project" value="UniProtKB-KW"/>
</dbReference>
<organism evidence="10 11">
    <name type="scientific">Aphanomyces stellatus</name>
    <dbReference type="NCBI Taxonomy" id="120398"/>
    <lineage>
        <taxon>Eukaryota</taxon>
        <taxon>Sar</taxon>
        <taxon>Stramenopiles</taxon>
        <taxon>Oomycota</taxon>
        <taxon>Saprolegniomycetes</taxon>
        <taxon>Saprolegniales</taxon>
        <taxon>Verrucalvaceae</taxon>
        <taxon>Aphanomyces</taxon>
    </lineage>
</organism>
<keyword evidence="11" id="KW-1185">Reference proteome</keyword>
<keyword evidence="3" id="KW-0804">Transcription</keyword>
<dbReference type="SUPFAM" id="SSF46689">
    <property type="entry name" value="Homeodomain-like"/>
    <property type="match status" value="1"/>
</dbReference>
<dbReference type="AlphaFoldDB" id="A0A485K819"/>
<evidence type="ECO:0000259" key="8">
    <source>
        <dbReference type="PROSITE" id="PS51294"/>
    </source>
</evidence>
<feature type="domain" description="SANT" evidence="7">
    <location>
        <begin position="85"/>
        <end position="139"/>
    </location>
</feature>
<dbReference type="SMART" id="SM00717">
    <property type="entry name" value="SANT"/>
    <property type="match status" value="1"/>
</dbReference>
<keyword evidence="2" id="KW-0238">DNA-binding</keyword>
<keyword evidence="1" id="KW-0805">Transcription regulation</keyword>
<feature type="domain" description="HTH myb-type" evidence="8">
    <location>
        <begin position="83"/>
        <end position="136"/>
    </location>
</feature>
<dbReference type="InterPro" id="IPR006447">
    <property type="entry name" value="Myb_dom_plants"/>
</dbReference>
<feature type="compositionally biased region" description="Low complexity" evidence="5">
    <location>
        <begin position="331"/>
        <end position="348"/>
    </location>
</feature>